<name>A0A1M4SAD6_MARH1</name>
<gene>
    <name evidence="8" type="ORF">SAMN02745164_00151</name>
</gene>
<proteinExistence type="inferred from homology"/>
<evidence type="ECO:0000313" key="8">
    <source>
        <dbReference type="EMBL" id="SHE29017.1"/>
    </source>
</evidence>
<dbReference type="RefSeq" id="WP_084670632.1">
    <property type="nucleotide sequence ID" value="NZ_FQUI01000001.1"/>
</dbReference>
<evidence type="ECO:0000256" key="7">
    <source>
        <dbReference type="SAM" id="Phobius"/>
    </source>
</evidence>
<dbReference type="PANTHER" id="PTHR42810">
    <property type="entry name" value="PURINE PERMEASE C1399.01C-RELATED"/>
    <property type="match status" value="1"/>
</dbReference>
<evidence type="ECO:0000256" key="5">
    <source>
        <dbReference type="ARBA" id="ARBA00022989"/>
    </source>
</evidence>
<evidence type="ECO:0000256" key="3">
    <source>
        <dbReference type="ARBA" id="ARBA00022448"/>
    </source>
</evidence>
<feature type="transmembrane region" description="Helical" evidence="7">
    <location>
        <begin position="117"/>
        <end position="138"/>
    </location>
</feature>
<dbReference type="Pfam" id="PF00860">
    <property type="entry name" value="Xan_ur_permease"/>
    <property type="match status" value="1"/>
</dbReference>
<feature type="transmembrane region" description="Helical" evidence="7">
    <location>
        <begin position="410"/>
        <end position="431"/>
    </location>
</feature>
<feature type="transmembrane region" description="Helical" evidence="7">
    <location>
        <begin position="178"/>
        <end position="195"/>
    </location>
</feature>
<keyword evidence="9" id="KW-1185">Reference proteome</keyword>
<dbReference type="Proteomes" id="UP000184334">
    <property type="component" value="Unassembled WGS sequence"/>
</dbReference>
<keyword evidence="3" id="KW-0813">Transport</keyword>
<dbReference type="NCBIfam" id="TIGR00801">
    <property type="entry name" value="ncs2"/>
    <property type="match status" value="1"/>
</dbReference>
<evidence type="ECO:0000313" key="9">
    <source>
        <dbReference type="Proteomes" id="UP000184334"/>
    </source>
</evidence>
<feature type="transmembrane region" description="Helical" evidence="7">
    <location>
        <begin position="352"/>
        <end position="373"/>
    </location>
</feature>
<feature type="transmembrane region" description="Helical" evidence="7">
    <location>
        <begin position="202"/>
        <end position="223"/>
    </location>
</feature>
<keyword evidence="4 7" id="KW-0812">Transmembrane</keyword>
<comment type="similarity">
    <text evidence="2">Belongs to the nucleobase:cation symporter-2 (NCS2) (TC 2.A.40) family.</text>
</comment>
<evidence type="ECO:0000256" key="6">
    <source>
        <dbReference type="ARBA" id="ARBA00023136"/>
    </source>
</evidence>
<dbReference type="AlphaFoldDB" id="A0A1M4SAD6"/>
<accession>A0A1M4SAD6</accession>
<dbReference type="InterPro" id="IPR006043">
    <property type="entry name" value="NCS2"/>
</dbReference>
<keyword evidence="6 7" id="KW-0472">Membrane</keyword>
<dbReference type="GO" id="GO:0005886">
    <property type="term" value="C:plasma membrane"/>
    <property type="evidence" value="ECO:0007669"/>
    <property type="project" value="UniProtKB-ARBA"/>
</dbReference>
<dbReference type="PANTHER" id="PTHR42810:SF2">
    <property type="entry name" value="PURINE PERMEASE C1399.01C-RELATED"/>
    <property type="match status" value="1"/>
</dbReference>
<dbReference type="EMBL" id="FQUI01000001">
    <property type="protein sequence ID" value="SHE29017.1"/>
    <property type="molecule type" value="Genomic_DNA"/>
</dbReference>
<protein>
    <submittedName>
        <fullName evidence="8">Uracil permease</fullName>
    </submittedName>
</protein>
<keyword evidence="5 7" id="KW-1133">Transmembrane helix</keyword>
<evidence type="ECO:0000256" key="4">
    <source>
        <dbReference type="ARBA" id="ARBA00022692"/>
    </source>
</evidence>
<feature type="transmembrane region" description="Helical" evidence="7">
    <location>
        <begin position="48"/>
        <end position="67"/>
    </location>
</feature>
<feature type="transmembrane region" description="Helical" evidence="7">
    <location>
        <begin position="150"/>
        <end position="172"/>
    </location>
</feature>
<evidence type="ECO:0000256" key="2">
    <source>
        <dbReference type="ARBA" id="ARBA00008821"/>
    </source>
</evidence>
<dbReference type="GO" id="GO:0042907">
    <property type="term" value="F:xanthine transmembrane transporter activity"/>
    <property type="evidence" value="ECO:0007669"/>
    <property type="project" value="TreeGrafter"/>
</dbReference>
<dbReference type="PROSITE" id="PS01116">
    <property type="entry name" value="XANTH_URACIL_PERMASE"/>
    <property type="match status" value="1"/>
</dbReference>
<reference evidence="8" key="1">
    <citation type="submission" date="2016-11" db="EMBL/GenBank/DDBJ databases">
        <authorList>
            <person name="Varghese N."/>
            <person name="Submissions S."/>
        </authorList>
    </citation>
    <scope>NUCLEOTIDE SEQUENCE [LARGE SCALE GENOMIC DNA]</scope>
    <source>
        <strain evidence="8">DSM 16785</strain>
    </source>
</reference>
<feature type="transmembrane region" description="Helical" evidence="7">
    <location>
        <begin position="385"/>
        <end position="404"/>
    </location>
</feature>
<dbReference type="OrthoDB" id="9779092at2"/>
<dbReference type="STRING" id="1122195.SAMN02745164_00151"/>
<evidence type="ECO:0000256" key="1">
    <source>
        <dbReference type="ARBA" id="ARBA00004141"/>
    </source>
</evidence>
<feature type="transmembrane region" description="Helical" evidence="7">
    <location>
        <begin position="243"/>
        <end position="260"/>
    </location>
</feature>
<feature type="transmembrane region" description="Helical" evidence="7">
    <location>
        <begin position="324"/>
        <end position="346"/>
    </location>
</feature>
<comment type="caution">
    <text evidence="8">The sequence shown here is derived from an EMBL/GenBank/DDBJ whole genome shotgun (WGS) entry which is preliminary data.</text>
</comment>
<sequence length="433" mass="45899">MSESEYLNVVPQEDRSAGMSTGGLILLGLQHTFTMFGATVLVPYLTGIPVNVALLTAGLGTLLFHWITKWKVPVFLGSSFAYIAPIIAVTMYYMKEAGLDYGNINDAVNAGVDLRPYLAYATGGIFLAGLVKFGFGWLIKLIGIRRFEKLFPPVISGTMIILIGLILSPVAINMASGNWWIALVSLFTAIIVRLYTRGFSRLVPVIWGIVVGYIVAAITGNVTFAEVGTASWVGFPEVFLPKFSWYAAAAIIPVAIAPSVEHFGDVFAISAVVGKKFYEDPGMHRTLMGDGLATSLGGFLGGPANTTYSENTGVLAFTKAFNPWIMRIAAFFAILMAMVPKVGAIVRSIPVPVMGGIEILLFGMIASIGAKTLINNQVKVEGKNLVTMSLMLVTGLGGAVFQAGNFALQGLGLAAIVGIVVNGILSLTGAAEE</sequence>
<comment type="subcellular location">
    <subcellularLocation>
        <location evidence="1">Membrane</location>
        <topology evidence="1">Multi-pass membrane protein</topology>
    </subcellularLocation>
</comment>
<organism evidence="8 9">
    <name type="scientific">Marinitoga hydrogenitolerans (strain DSM 16785 / JCM 12826 / AT1271)</name>
    <dbReference type="NCBI Taxonomy" id="1122195"/>
    <lineage>
        <taxon>Bacteria</taxon>
        <taxon>Thermotogati</taxon>
        <taxon>Thermotogota</taxon>
        <taxon>Thermotogae</taxon>
        <taxon>Petrotogales</taxon>
        <taxon>Petrotogaceae</taxon>
        <taxon>Marinitoga</taxon>
    </lineage>
</organism>
<feature type="transmembrane region" description="Helical" evidence="7">
    <location>
        <begin position="74"/>
        <end position="94"/>
    </location>
</feature>
<dbReference type="InterPro" id="IPR006042">
    <property type="entry name" value="Xan_ur_permease"/>
</dbReference>